<dbReference type="GO" id="GO:0016887">
    <property type="term" value="F:ATP hydrolysis activity"/>
    <property type="evidence" value="ECO:0007669"/>
    <property type="project" value="InterPro"/>
</dbReference>
<dbReference type="OrthoDB" id="9802264at2"/>
<evidence type="ECO:0000256" key="2">
    <source>
        <dbReference type="ARBA" id="ARBA00022741"/>
    </source>
</evidence>
<keyword evidence="3 6" id="KW-0067">ATP-binding</keyword>
<dbReference type="FunFam" id="3.40.50.300:FF:000425">
    <property type="entry name" value="Probable ABC transporter, ATP-binding subunit"/>
    <property type="match status" value="1"/>
</dbReference>
<evidence type="ECO:0000256" key="4">
    <source>
        <dbReference type="ARBA" id="ARBA00066388"/>
    </source>
</evidence>
<dbReference type="EMBL" id="PDCN02000004">
    <property type="protein sequence ID" value="PIB76482.1"/>
    <property type="molecule type" value="Genomic_DNA"/>
</dbReference>
<name>A0A2G5PDS2_9MYCO</name>
<evidence type="ECO:0000313" key="7">
    <source>
        <dbReference type="Proteomes" id="UP000230551"/>
    </source>
</evidence>
<dbReference type="PANTHER" id="PTHR42781:SF4">
    <property type="entry name" value="SPERMIDINE_PUTRESCINE IMPORT ATP-BINDING PROTEIN POTA"/>
    <property type="match status" value="1"/>
</dbReference>
<dbReference type="RefSeq" id="WP_090592901.1">
    <property type="nucleotide sequence ID" value="NZ_CP104302.1"/>
</dbReference>
<dbReference type="STRING" id="85968.GCA_900073015_03532"/>
<accession>A0A2G5PDS2</accession>
<dbReference type="SUPFAM" id="SSF52540">
    <property type="entry name" value="P-loop containing nucleoside triphosphate hydrolases"/>
    <property type="match status" value="1"/>
</dbReference>
<dbReference type="Pfam" id="PF08402">
    <property type="entry name" value="TOBE_2"/>
    <property type="match status" value="1"/>
</dbReference>
<dbReference type="InterPro" id="IPR003593">
    <property type="entry name" value="AAA+_ATPase"/>
</dbReference>
<dbReference type="PROSITE" id="PS50893">
    <property type="entry name" value="ABC_TRANSPORTER_2"/>
    <property type="match status" value="1"/>
</dbReference>
<gene>
    <name evidence="6" type="ORF">CQY22_004990</name>
</gene>
<feature type="domain" description="ABC transporter" evidence="5">
    <location>
        <begin position="6"/>
        <end position="236"/>
    </location>
</feature>
<dbReference type="PANTHER" id="PTHR42781">
    <property type="entry name" value="SPERMIDINE/PUTRESCINE IMPORT ATP-BINDING PROTEIN POTA"/>
    <property type="match status" value="1"/>
</dbReference>
<dbReference type="InterPro" id="IPR003439">
    <property type="entry name" value="ABC_transporter-like_ATP-bd"/>
</dbReference>
<dbReference type="GO" id="GO:0015418">
    <property type="term" value="F:ABC-type quaternary ammonium compound transporting activity"/>
    <property type="evidence" value="ECO:0007669"/>
    <property type="project" value="UniProtKB-EC"/>
</dbReference>
<dbReference type="InterPro" id="IPR027417">
    <property type="entry name" value="P-loop_NTPase"/>
</dbReference>
<dbReference type="SMART" id="SM00382">
    <property type="entry name" value="AAA"/>
    <property type="match status" value="1"/>
</dbReference>
<dbReference type="InterPro" id="IPR013611">
    <property type="entry name" value="Transp-assoc_OB_typ2"/>
</dbReference>
<organism evidence="6 7">
    <name type="scientific">Mycolicibacterium brumae</name>
    <dbReference type="NCBI Taxonomy" id="85968"/>
    <lineage>
        <taxon>Bacteria</taxon>
        <taxon>Bacillati</taxon>
        <taxon>Actinomycetota</taxon>
        <taxon>Actinomycetes</taxon>
        <taxon>Mycobacteriales</taxon>
        <taxon>Mycobacteriaceae</taxon>
        <taxon>Mycolicibacterium</taxon>
    </lineage>
</organism>
<dbReference type="SUPFAM" id="SSF50331">
    <property type="entry name" value="MOP-like"/>
    <property type="match status" value="1"/>
</dbReference>
<sequence>MSEPGVDIAGLAKAFGARQVLRGIDLAVPNGTLTAVLGPSGCGKTTLLRIVAGFCDPDAGAVRIAGRMVAEPGRGVPAHRRRVGLMPQEGALFPQLSVAGNVEYGIPAARRSPAELGRWLGLVGLDGLAGARPHELSGGQQQRVALARALAARPQVLLLDEPFAALDAGLRVRVREDIANILRASGTTSVLVTHDQSEALSLAESVAVLLDGRLAQHSAPDELYRLPADLEVARFVGDAMELAGRRDGSVARTALGAHPVRNAGADGPATVVLRPEQLVRGDGDDPQATVTARRFYGSATALQVVLDDGAALTLAGPAQRAAEPGERIGIRVEGSVLAY</sequence>
<dbReference type="GO" id="GO:0043190">
    <property type="term" value="C:ATP-binding cassette (ABC) transporter complex"/>
    <property type="evidence" value="ECO:0007669"/>
    <property type="project" value="InterPro"/>
</dbReference>
<evidence type="ECO:0000259" key="5">
    <source>
        <dbReference type="PROSITE" id="PS50893"/>
    </source>
</evidence>
<protein>
    <recommendedName>
        <fullName evidence="4">ABC-type quaternary amine transporter</fullName>
        <ecNumber evidence="4">7.6.2.9</ecNumber>
    </recommendedName>
</protein>
<keyword evidence="7" id="KW-1185">Reference proteome</keyword>
<keyword evidence="1" id="KW-0813">Transport</keyword>
<dbReference type="InterPro" id="IPR017871">
    <property type="entry name" value="ABC_transporter-like_CS"/>
</dbReference>
<dbReference type="Gene3D" id="3.40.50.300">
    <property type="entry name" value="P-loop containing nucleotide triphosphate hydrolases"/>
    <property type="match status" value="1"/>
</dbReference>
<dbReference type="Pfam" id="PF00005">
    <property type="entry name" value="ABC_tran"/>
    <property type="match status" value="1"/>
</dbReference>
<reference evidence="6 7" key="1">
    <citation type="journal article" date="2017" name="Infect. Genet. Evol.">
        <title>The new phylogeny of the genus Mycobacterium: The old and the news.</title>
        <authorList>
            <person name="Tortoli E."/>
            <person name="Fedrizzi T."/>
            <person name="Meehan C.J."/>
            <person name="Trovato A."/>
            <person name="Grottola A."/>
            <person name="Giacobazzi E."/>
            <person name="Serpini G.F."/>
            <person name="Tagliazucchi S."/>
            <person name="Fabio A."/>
            <person name="Bettua C."/>
            <person name="Bertorelli R."/>
            <person name="Frascaro F."/>
            <person name="De Sanctis V."/>
            <person name="Pecorari M."/>
            <person name="Jousson O."/>
            <person name="Segata N."/>
            <person name="Cirillo D.M."/>
        </authorList>
    </citation>
    <scope>NUCLEOTIDE SEQUENCE [LARGE SCALE GENOMIC DNA]</scope>
    <source>
        <strain evidence="6 7">CIP1034565</strain>
    </source>
</reference>
<evidence type="ECO:0000313" key="6">
    <source>
        <dbReference type="EMBL" id="PIB76482.1"/>
    </source>
</evidence>
<dbReference type="PROSITE" id="PS00211">
    <property type="entry name" value="ABC_TRANSPORTER_1"/>
    <property type="match status" value="1"/>
</dbReference>
<dbReference type="AlphaFoldDB" id="A0A2G5PDS2"/>
<proteinExistence type="predicted"/>
<dbReference type="EC" id="7.6.2.9" evidence="4"/>
<comment type="caution">
    <text evidence="6">The sequence shown here is derived from an EMBL/GenBank/DDBJ whole genome shotgun (WGS) entry which is preliminary data.</text>
</comment>
<dbReference type="InterPro" id="IPR008995">
    <property type="entry name" value="Mo/tungstate-bd_C_term_dom"/>
</dbReference>
<dbReference type="InterPro" id="IPR050093">
    <property type="entry name" value="ABC_SmlMolc_Importer"/>
</dbReference>
<dbReference type="Proteomes" id="UP000230551">
    <property type="component" value="Unassembled WGS sequence"/>
</dbReference>
<keyword evidence="2" id="KW-0547">Nucleotide-binding</keyword>
<evidence type="ECO:0000256" key="1">
    <source>
        <dbReference type="ARBA" id="ARBA00022448"/>
    </source>
</evidence>
<dbReference type="GO" id="GO:0005524">
    <property type="term" value="F:ATP binding"/>
    <property type="evidence" value="ECO:0007669"/>
    <property type="project" value="UniProtKB-KW"/>
</dbReference>
<evidence type="ECO:0000256" key="3">
    <source>
        <dbReference type="ARBA" id="ARBA00022840"/>
    </source>
</evidence>